<dbReference type="NCBIfam" id="TIGR03696">
    <property type="entry name" value="Rhs_assc_core"/>
    <property type="match status" value="1"/>
</dbReference>
<dbReference type="PRINTS" id="PR00394">
    <property type="entry name" value="RHSPROTEIN"/>
</dbReference>
<comment type="similarity">
    <text evidence="1">Belongs to the RHS family.</text>
</comment>
<evidence type="ECO:0000256" key="1">
    <source>
        <dbReference type="ARBA" id="ARBA00009455"/>
    </source>
</evidence>
<dbReference type="AlphaFoldDB" id="A0A402XHH7"/>
<name>A0A402XHH7_SALER</name>
<dbReference type="InterPro" id="IPR001826">
    <property type="entry name" value="RHS"/>
</dbReference>
<proteinExistence type="inferred from homology"/>
<protein>
    <submittedName>
        <fullName evidence="3">RHS repeat protein</fullName>
    </submittedName>
</protein>
<dbReference type="EMBL" id="RSUZ01000021">
    <property type="protein sequence ID" value="MIV64875.1"/>
    <property type="molecule type" value="Genomic_DNA"/>
</dbReference>
<accession>A0A402XHH7</accession>
<dbReference type="InterPro" id="IPR022385">
    <property type="entry name" value="Rhs_assc_core"/>
</dbReference>
<sequence>MAFMDIRYLKIMMVRAGLSARSSMTSRNGTYTTDTAGNRVADREQYPALPAMWRDNRIGEDVAYFYHHDAHGRLTEKDERQIRDGGGYVHHYHYDNQHRLVHYRREQQGITLLESRYLYDPPGRRIGKRVWKSRRERGSLSGEEYIFLNKTPEVTWYGWDGDRLTTTETATQRVQTIYTPGSFTPLIRVETQTIELAKAVRRTLAEKFQQEANVTFPPELVAMVDSLETELQRGELSETSRTWLAQCGLTAEQIQNQMEPEYTPQRKIHLYHCDHRGLPLALVNAEGKADWSAEYDAWGNVLREINPHKLAQLLRLPGQQYDKETGLYYNRHRYYDPLQGRYITQDPIGLRGGWNFYVYTENPVLQIDPFGLYNLYQLLYDVWHDDSYGTSSIDITASGDLVSLGGHAGFGVALAKKKGEMLSDICIYATACGHAGIGGGVNAAITYSETKSLPTSGVSNSAGATAGGGVVGHLAYAYVFDVDNPESSTESVGIGVGVDASAMALACRTWQECWVN</sequence>
<dbReference type="PANTHER" id="PTHR32305">
    <property type="match status" value="1"/>
</dbReference>
<gene>
    <name evidence="3" type="ORF">BA086_17745</name>
</gene>
<comment type="caution">
    <text evidence="3">The sequence shown here is derived from an EMBL/GenBank/DDBJ whole genome shotgun (WGS) entry which is preliminary data.</text>
</comment>
<dbReference type="Pfam" id="PF03527">
    <property type="entry name" value="RHS"/>
    <property type="match status" value="1"/>
</dbReference>
<feature type="domain" description="RHS protein conserved region" evidence="2">
    <location>
        <begin position="268"/>
        <end position="304"/>
    </location>
</feature>
<evidence type="ECO:0000313" key="3">
    <source>
        <dbReference type="EMBL" id="MIV64875.1"/>
    </source>
</evidence>
<organism evidence="3">
    <name type="scientific">Salmonella enterica</name>
    <name type="common">Salmonella choleraesuis</name>
    <dbReference type="NCBI Taxonomy" id="28901"/>
    <lineage>
        <taxon>Bacteria</taxon>
        <taxon>Pseudomonadati</taxon>
        <taxon>Pseudomonadota</taxon>
        <taxon>Gammaproteobacteria</taxon>
        <taxon>Enterobacterales</taxon>
        <taxon>Enterobacteriaceae</taxon>
        <taxon>Salmonella</taxon>
    </lineage>
</organism>
<dbReference type="Proteomes" id="UP000885414">
    <property type="component" value="Unassembled WGS sequence"/>
</dbReference>
<reference evidence="3" key="1">
    <citation type="submission" date="2018-07" db="EMBL/GenBank/DDBJ databases">
        <authorList>
            <consortium name="GenomeTrakr network: Whole genome sequencing for foodborne pathogen traceback"/>
        </authorList>
    </citation>
    <scope>NUCLEOTIDE SEQUENCE [LARGE SCALE GENOMIC DNA]</scope>
    <source>
        <strain evidence="3">FDA00010322</strain>
    </source>
</reference>
<dbReference type="InterPro" id="IPR050708">
    <property type="entry name" value="T6SS_VgrG/RHS"/>
</dbReference>
<evidence type="ECO:0000259" key="2">
    <source>
        <dbReference type="Pfam" id="PF03527"/>
    </source>
</evidence>
<dbReference type="PANTHER" id="PTHR32305:SF15">
    <property type="entry name" value="PROTEIN RHSA-RELATED"/>
    <property type="match status" value="1"/>
</dbReference>
<dbReference type="Gene3D" id="2.180.10.10">
    <property type="entry name" value="RHS repeat-associated core"/>
    <property type="match status" value="1"/>
</dbReference>